<dbReference type="InterPro" id="IPR000182">
    <property type="entry name" value="GNAT_dom"/>
</dbReference>
<evidence type="ECO:0000259" key="3">
    <source>
        <dbReference type="PROSITE" id="PS51186"/>
    </source>
</evidence>
<protein>
    <submittedName>
        <fullName evidence="4">Ribosomal protein S18 acetylase RimI-like enzyme</fullName>
    </submittedName>
</protein>
<keyword evidence="2" id="KW-0012">Acyltransferase</keyword>
<dbReference type="Gene3D" id="3.40.630.30">
    <property type="match status" value="1"/>
</dbReference>
<dbReference type="PROSITE" id="PS51186">
    <property type="entry name" value="GNAT"/>
    <property type="match status" value="1"/>
</dbReference>
<dbReference type="SUPFAM" id="SSF55729">
    <property type="entry name" value="Acyl-CoA N-acyltransferases (Nat)"/>
    <property type="match status" value="2"/>
</dbReference>
<dbReference type="Proteomes" id="UP000295151">
    <property type="component" value="Unassembled WGS sequence"/>
</dbReference>
<dbReference type="CDD" id="cd04301">
    <property type="entry name" value="NAT_SF"/>
    <property type="match status" value="1"/>
</dbReference>
<evidence type="ECO:0000313" key="4">
    <source>
        <dbReference type="EMBL" id="TDU86785.1"/>
    </source>
</evidence>
<gene>
    <name evidence="4" type="ORF">EV138_0301</name>
</gene>
<evidence type="ECO:0000256" key="2">
    <source>
        <dbReference type="ARBA" id="ARBA00023315"/>
    </source>
</evidence>
<dbReference type="Pfam" id="PF00583">
    <property type="entry name" value="Acetyltransf_1"/>
    <property type="match status" value="1"/>
</dbReference>
<organism evidence="4 5">
    <name type="scientific">Kribbella voronezhensis</name>
    <dbReference type="NCBI Taxonomy" id="2512212"/>
    <lineage>
        <taxon>Bacteria</taxon>
        <taxon>Bacillati</taxon>
        <taxon>Actinomycetota</taxon>
        <taxon>Actinomycetes</taxon>
        <taxon>Propionibacteriales</taxon>
        <taxon>Kribbellaceae</taxon>
        <taxon>Kribbella</taxon>
    </lineage>
</organism>
<comment type="caution">
    <text evidence="4">The sequence shown here is derived from an EMBL/GenBank/DDBJ whole genome shotgun (WGS) entry which is preliminary data.</text>
</comment>
<evidence type="ECO:0000313" key="5">
    <source>
        <dbReference type="Proteomes" id="UP000295151"/>
    </source>
</evidence>
<keyword evidence="4" id="KW-0687">Ribonucleoprotein</keyword>
<dbReference type="PANTHER" id="PTHR43877">
    <property type="entry name" value="AMINOALKYLPHOSPHONATE N-ACETYLTRANSFERASE-RELATED-RELATED"/>
    <property type="match status" value="1"/>
</dbReference>
<dbReference type="OrthoDB" id="9799092at2"/>
<accession>A0A4R7T565</accession>
<dbReference type="PANTHER" id="PTHR43877:SF2">
    <property type="entry name" value="AMINOALKYLPHOSPHONATE N-ACETYLTRANSFERASE-RELATED"/>
    <property type="match status" value="1"/>
</dbReference>
<keyword evidence="5" id="KW-1185">Reference proteome</keyword>
<sequence>MTAAPPPGHLTVRPIQLTDVEAITAQMGAYTSKLLGFPKHSLEDVTGFLSDPAHELERDSWAVFDGTQLVGTGTASRFGGRIDLDVTADDPAVAGWLLDAATERAHEQAQAIGGNEVTVGVAVLRDDRVLAGLAAERGFELGTTIQRMEIRPRGQVEAPPVPPGIAVRRGALDDATRRAAHDVLAEAFADQPTSVPRPYDEWVASRDARPTFDWSQVTVLELDGRPIAMRECNDNFVSSENCGYVGRLAVLAEARGRGLATFLLKDAFALDQAAGRAGTILHVDSSNPTPAVHLYLGVGMRPKVITDIWRRTLTTR</sequence>
<dbReference type="RefSeq" id="WP_133976669.1">
    <property type="nucleotide sequence ID" value="NZ_SOCE01000001.1"/>
</dbReference>
<proteinExistence type="predicted"/>
<evidence type="ECO:0000256" key="1">
    <source>
        <dbReference type="ARBA" id="ARBA00022679"/>
    </source>
</evidence>
<keyword evidence="1" id="KW-0808">Transferase</keyword>
<feature type="domain" description="N-acetyltransferase" evidence="3">
    <location>
        <begin position="170"/>
        <end position="316"/>
    </location>
</feature>
<dbReference type="GO" id="GO:0016747">
    <property type="term" value="F:acyltransferase activity, transferring groups other than amino-acyl groups"/>
    <property type="evidence" value="ECO:0007669"/>
    <property type="project" value="InterPro"/>
</dbReference>
<dbReference type="GO" id="GO:0005840">
    <property type="term" value="C:ribosome"/>
    <property type="evidence" value="ECO:0007669"/>
    <property type="project" value="UniProtKB-KW"/>
</dbReference>
<keyword evidence="4" id="KW-0689">Ribosomal protein</keyword>
<dbReference type="AlphaFoldDB" id="A0A4R7T565"/>
<reference evidence="4 5" key="1">
    <citation type="submission" date="2019-03" db="EMBL/GenBank/DDBJ databases">
        <title>Genomic Encyclopedia of Type Strains, Phase III (KMG-III): the genomes of soil and plant-associated and newly described type strains.</title>
        <authorList>
            <person name="Whitman W."/>
        </authorList>
    </citation>
    <scope>NUCLEOTIDE SEQUENCE [LARGE SCALE GENOMIC DNA]</scope>
    <source>
        <strain evidence="4 5">VKM Ac-2575</strain>
    </source>
</reference>
<dbReference type="InterPro" id="IPR050832">
    <property type="entry name" value="Bact_Acetyltransf"/>
</dbReference>
<dbReference type="InterPro" id="IPR016181">
    <property type="entry name" value="Acyl_CoA_acyltransferase"/>
</dbReference>
<name>A0A4R7T565_9ACTN</name>
<dbReference type="EMBL" id="SOCE01000001">
    <property type="protein sequence ID" value="TDU86785.1"/>
    <property type="molecule type" value="Genomic_DNA"/>
</dbReference>